<dbReference type="AlphaFoldDB" id="A0A2G8S994"/>
<accession>A0A2G8S994</accession>
<evidence type="ECO:0000313" key="4">
    <source>
        <dbReference type="Proteomes" id="UP000230002"/>
    </source>
</evidence>
<feature type="compositionally biased region" description="Low complexity" evidence="1">
    <location>
        <begin position="666"/>
        <end position="687"/>
    </location>
</feature>
<keyword evidence="4" id="KW-1185">Reference proteome</keyword>
<dbReference type="EMBL" id="AYKW01000016">
    <property type="protein sequence ID" value="PIL30138.1"/>
    <property type="molecule type" value="Genomic_DNA"/>
</dbReference>
<organism evidence="3 4">
    <name type="scientific">Ganoderma sinense ZZ0214-1</name>
    <dbReference type="NCBI Taxonomy" id="1077348"/>
    <lineage>
        <taxon>Eukaryota</taxon>
        <taxon>Fungi</taxon>
        <taxon>Dikarya</taxon>
        <taxon>Basidiomycota</taxon>
        <taxon>Agaricomycotina</taxon>
        <taxon>Agaricomycetes</taxon>
        <taxon>Polyporales</taxon>
        <taxon>Polyporaceae</taxon>
        <taxon>Ganoderma</taxon>
    </lineage>
</organism>
<dbReference type="InterPro" id="IPR032675">
    <property type="entry name" value="LRR_dom_sf"/>
</dbReference>
<dbReference type="SUPFAM" id="SSF52058">
    <property type="entry name" value="L domain-like"/>
    <property type="match status" value="1"/>
</dbReference>
<dbReference type="InterPro" id="IPR001810">
    <property type="entry name" value="F-box_dom"/>
</dbReference>
<reference evidence="3 4" key="1">
    <citation type="journal article" date="2015" name="Sci. Rep.">
        <title>Chromosome-level genome map provides insights into diverse defense mechanisms in the medicinal fungus Ganoderma sinense.</title>
        <authorList>
            <person name="Zhu Y."/>
            <person name="Xu J."/>
            <person name="Sun C."/>
            <person name="Zhou S."/>
            <person name="Xu H."/>
            <person name="Nelson D.R."/>
            <person name="Qian J."/>
            <person name="Song J."/>
            <person name="Luo H."/>
            <person name="Xiang L."/>
            <person name="Li Y."/>
            <person name="Xu Z."/>
            <person name="Ji A."/>
            <person name="Wang L."/>
            <person name="Lu S."/>
            <person name="Hayward A."/>
            <person name="Sun W."/>
            <person name="Li X."/>
            <person name="Schwartz D.C."/>
            <person name="Wang Y."/>
            <person name="Chen S."/>
        </authorList>
    </citation>
    <scope>NUCLEOTIDE SEQUENCE [LARGE SCALE GENOMIC DNA]</scope>
    <source>
        <strain evidence="3 4">ZZ0214-1</strain>
    </source>
</reference>
<dbReference type="SUPFAM" id="SSF81383">
    <property type="entry name" value="F-box domain"/>
    <property type="match status" value="1"/>
</dbReference>
<dbReference type="Gene3D" id="3.80.10.10">
    <property type="entry name" value="Ribonuclease Inhibitor"/>
    <property type="match status" value="1"/>
</dbReference>
<feature type="region of interest" description="Disordered" evidence="1">
    <location>
        <begin position="650"/>
        <end position="687"/>
    </location>
</feature>
<evidence type="ECO:0000313" key="3">
    <source>
        <dbReference type="EMBL" id="PIL30138.1"/>
    </source>
</evidence>
<comment type="caution">
    <text evidence="3">The sequence shown here is derived from an EMBL/GenBank/DDBJ whole genome shotgun (WGS) entry which is preliminary data.</text>
</comment>
<name>A0A2G8S994_9APHY</name>
<dbReference type="Pfam" id="PF12937">
    <property type="entry name" value="F-box-like"/>
    <property type="match status" value="1"/>
</dbReference>
<feature type="compositionally biased region" description="Acidic residues" evidence="1">
    <location>
        <begin position="654"/>
        <end position="665"/>
    </location>
</feature>
<dbReference type="Proteomes" id="UP000230002">
    <property type="component" value="Unassembled WGS sequence"/>
</dbReference>
<dbReference type="InterPro" id="IPR036047">
    <property type="entry name" value="F-box-like_dom_sf"/>
</dbReference>
<evidence type="ECO:0000256" key="1">
    <source>
        <dbReference type="SAM" id="MobiDB-lite"/>
    </source>
</evidence>
<evidence type="ECO:0000259" key="2">
    <source>
        <dbReference type="Pfam" id="PF12937"/>
    </source>
</evidence>
<dbReference type="OrthoDB" id="2752736at2759"/>
<gene>
    <name evidence="3" type="ORF">GSI_07716</name>
</gene>
<dbReference type="Gene3D" id="1.20.1280.50">
    <property type="match status" value="1"/>
</dbReference>
<sequence>MASPQHSPAPFFTTPCREMGLDALERVITQIVAEVQTLVSAVPPPRAQAGSNYAKLLYSLHGAFEQGRAIVAGLVNSTSLPIHRVPPELLTRIFALSPRVIMHGSDRDRNGGEAQLAYWPFKAEVDVSDLYRLTKVCRYWRDLAIATPTLWTTVGTGSRAHRKSDFVRHSIFLPDNPSLGLVVHLDRHKLSTRIKSMLTNAPNIQELHIWDTASIPGLSSSWRFDPSALEHCTLWTNDTSSAHQRSGTNSNLPFSFNNGGATKLRSLCLSESFFHILPPNGFPALSVLILSTSPAKSRTKMTDLFRFLAGCPQLEEAYIYNIQRDASPTSTLNSLPIIALPRLRYLSYTHSRDRKSGWKERADPIECLLSHTSIPSTCHMYFVVDDTKHRATNVSIIDSVCRHVGGKDSTTTHLFLWLSTNTSDNRSSMQLVFPEGSLRIQFKTNNDCLEVLHSFPRIFSGTEDIRIGYDSTSGYAHHDPRHSLASSLPEIFPNARAITLIPKVIPKDRSRYVVRALPLYLADPPKPTSSSAPTGGEAAASAAVPHPRLDTLWILVQSKKEIGTLKKILAARDALGFPVRCVVVHHRFAAGSTARAHLRALPVEQVILTHPKASESKKEREGDWALRFPERFSLPPAVRRDWPTMWYGNHWDSQDDDSESGDESDSSVASSGRSSSVFSSGSLSSSE</sequence>
<proteinExistence type="predicted"/>
<feature type="domain" description="F-box" evidence="2">
    <location>
        <begin position="83"/>
        <end position="154"/>
    </location>
</feature>
<protein>
    <recommendedName>
        <fullName evidence="2">F-box domain-containing protein</fullName>
    </recommendedName>
</protein>